<feature type="region of interest" description="Disordered" evidence="1">
    <location>
        <begin position="1"/>
        <end position="23"/>
    </location>
</feature>
<dbReference type="Pfam" id="PF06595">
    <property type="entry name" value="BDV_P24"/>
    <property type="match status" value="1"/>
</dbReference>
<name>A0AAU7SRU7_9MONO</name>
<reference evidence="2" key="1">
    <citation type="journal article" date="2024" name="Virus Evol.">
        <title>The diverse liver viromes of Australian geckos and skinks are dominated by hepaciviruses and picornaviruses and reflect host taxonomy and habitat.</title>
        <authorList>
            <person name="Mahar J.E."/>
            <person name="Wille M."/>
            <person name="Harvey E."/>
            <person name="Moritz C.C."/>
            <person name="Holmes E.C."/>
        </authorList>
    </citation>
    <scope>NUCLEOTIDE SEQUENCE</scope>
    <source>
        <strain evidence="2">Cmun-M_545183</strain>
    </source>
</reference>
<evidence type="ECO:0000256" key="1">
    <source>
        <dbReference type="SAM" id="MobiDB-lite"/>
    </source>
</evidence>
<reference evidence="2" key="2">
    <citation type="submission" date="2024-03" db="EMBL/GenBank/DDBJ databases">
        <authorList>
            <person name="Mahar J.E."/>
            <person name="Wille M."/>
            <person name="Harvey E."/>
            <person name="Moritz C.C."/>
            <person name="Holmes E.C."/>
        </authorList>
    </citation>
    <scope>NUCLEOTIDE SEQUENCE</scope>
    <source>
        <strain evidence="2">Cmun-M_545183</strain>
    </source>
</reference>
<protein>
    <submittedName>
        <fullName evidence="2">Phosphoprotein</fullName>
    </submittedName>
</protein>
<organism evidence="2">
    <name type="scientific">Carlia munda bornavirus</name>
    <dbReference type="NCBI Taxonomy" id="3141953"/>
    <lineage>
        <taxon>Viruses</taxon>
        <taxon>Riboviria</taxon>
        <taxon>Orthornavirae</taxon>
        <taxon>Negarnaviricota</taxon>
        <taxon>Haploviricotina</taxon>
        <taxon>Monjiviricetes</taxon>
        <taxon>Mononegavirales</taxon>
        <taxon>Bornaviridae</taxon>
        <taxon>Orthobornavirus</taxon>
        <taxon>Orthobornavirus iridiscincum</taxon>
    </lineage>
</organism>
<dbReference type="InterPro" id="IPR009517">
    <property type="entry name" value="BDV_P24"/>
</dbReference>
<sequence length="204" mass="22050">MSQPQQERGRPPTRSQQNLGRESLRAPVESVLKTLRLGNKRALLSEDLVTGKEGLSIDELLSEICGARSGEFEALGEKVDSLSSSLSQMAESLEKFVDQNNHCTNFISELKTKQDQLFVGLSELNTKMGIILSNQASIGENIESLSAVVSSLAQKVDLNHARSSIGVPDSSMGPSAPLLNKIYPDIPSYSQNQSTSGIGDLIFD</sequence>
<dbReference type="EMBL" id="PP711183">
    <property type="protein sequence ID" value="XBU06229.1"/>
    <property type="molecule type" value="Genomic_RNA"/>
</dbReference>
<accession>A0AAU7SRU7</accession>
<proteinExistence type="predicted"/>
<evidence type="ECO:0000313" key="2">
    <source>
        <dbReference type="EMBL" id="XBU06229.1"/>
    </source>
</evidence>